<name>A0AAV2WMM6_MYCNE</name>
<dbReference type="AlphaFoldDB" id="A0AAV2WMM6"/>
<feature type="compositionally biased region" description="Basic and acidic residues" evidence="1">
    <location>
        <begin position="63"/>
        <end position="77"/>
    </location>
</feature>
<feature type="compositionally biased region" description="Acidic residues" evidence="1">
    <location>
        <begin position="33"/>
        <end position="46"/>
    </location>
</feature>
<evidence type="ECO:0000313" key="3">
    <source>
        <dbReference type="Proteomes" id="UP000028864"/>
    </source>
</evidence>
<dbReference type="EMBL" id="LK021339">
    <property type="protein sequence ID" value="CDQ45624.1"/>
    <property type="molecule type" value="Genomic_DNA"/>
</dbReference>
<reference evidence="2" key="2">
    <citation type="submission" date="2015-09" db="EMBL/GenBank/DDBJ databases">
        <title>Draft genome sequence of Mycobacterium neoaurum DSM 44074.</title>
        <authorList>
            <person name="Croce O."/>
            <person name="Robert C."/>
            <person name="Raoult D."/>
            <person name="Drancourt M."/>
        </authorList>
    </citation>
    <scope>NUCLEOTIDE SEQUENCE</scope>
    <source>
        <strain evidence="2">DSM 44074</strain>
    </source>
</reference>
<evidence type="ECO:0000313" key="2">
    <source>
        <dbReference type="EMBL" id="CDQ45624.1"/>
    </source>
</evidence>
<dbReference type="RefSeq" id="WP_030136319.1">
    <property type="nucleotide sequence ID" value="NZ_FMZG01000006.1"/>
</dbReference>
<feature type="compositionally biased region" description="Low complexity" evidence="1">
    <location>
        <begin position="1"/>
        <end position="17"/>
    </location>
</feature>
<gene>
    <name evidence="2" type="ORF">BN1047_03523</name>
</gene>
<feature type="region of interest" description="Disordered" evidence="1">
    <location>
        <begin position="1"/>
        <end position="85"/>
    </location>
</feature>
<accession>A0AAV2WMM6</accession>
<proteinExistence type="predicted"/>
<evidence type="ECO:0000256" key="1">
    <source>
        <dbReference type="SAM" id="MobiDB-lite"/>
    </source>
</evidence>
<evidence type="ECO:0008006" key="4">
    <source>
        <dbReference type="Google" id="ProtNLM"/>
    </source>
</evidence>
<reference evidence="2" key="1">
    <citation type="submission" date="2014-05" db="EMBL/GenBank/DDBJ databases">
        <authorList>
            <person name="Urmite Genomes"/>
        </authorList>
    </citation>
    <scope>NUCLEOTIDE SEQUENCE</scope>
    <source>
        <strain evidence="2">DSM 44074</strain>
    </source>
</reference>
<protein>
    <recommendedName>
        <fullName evidence="4">PAS domain S-box/diguanylate cyclase (GGDEF) domain-containing protein</fullName>
    </recommendedName>
</protein>
<organism evidence="2 3">
    <name type="scientific">Mycolicibacterium neoaurum</name>
    <name type="common">Mycobacterium neoaurum</name>
    <dbReference type="NCBI Taxonomy" id="1795"/>
    <lineage>
        <taxon>Bacteria</taxon>
        <taxon>Bacillati</taxon>
        <taxon>Actinomycetota</taxon>
        <taxon>Actinomycetes</taxon>
        <taxon>Mycobacteriales</taxon>
        <taxon>Mycobacteriaceae</taxon>
        <taxon>Mycolicibacterium</taxon>
    </lineage>
</organism>
<sequence length="85" mass="8799">MGTENTDATGAAGATSANDLGGSDDLLSPMEATDPDELGAEEDEVPDPPQTWSAADKFGMSAEEQRAGETLDDRLAAEEPDISEN</sequence>
<dbReference type="Proteomes" id="UP000028864">
    <property type="component" value="Unassembled WGS sequence"/>
</dbReference>